<organism evidence="3 4">
    <name type="scientific">Crateriforma conspicua</name>
    <dbReference type="NCBI Taxonomy" id="2527996"/>
    <lineage>
        <taxon>Bacteria</taxon>
        <taxon>Pseudomonadati</taxon>
        <taxon>Planctomycetota</taxon>
        <taxon>Planctomycetia</taxon>
        <taxon>Planctomycetales</taxon>
        <taxon>Planctomycetaceae</taxon>
        <taxon>Crateriforma</taxon>
    </lineage>
</organism>
<proteinExistence type="predicted"/>
<sequence length="397" mass="42044">MTDAPSHSESHDESPAQKPSVAVETHAGHDLEGSMLDRVRQWTDLLPWIRLVNVLRLAGSPVWLLIVTVVSLIWGGGLWIFGGPLSPWFSIGDASSWVGSAAEPLSWFCTVTGSINPLVLCFAGFSWLAWLTAWIWTSLCWTTPMLALARQGALLTAGRPIESISRIVPLALQRTPQAWLVMVTPAVCTGILLVPVAAVAWLVSIAGDPLWLSAPAAVLCLLVLIPAGILGMGSLVAVPSAMAAIINEPSADPLDSLSRGYENLFRRPLHLVAYLLIGFFVVTVVSWLVGIVATGTGQMAAGVIEPFAIVTNAVPSSDPSGLNVEPIAVEPNRFAGVILAGLKLLPVVIAFALSWGLIGGIYLLLRRDCGGQEVEDLWAPSVPATSLPELPSAAKSE</sequence>
<dbReference type="Proteomes" id="UP000317238">
    <property type="component" value="Unassembled WGS sequence"/>
</dbReference>
<dbReference type="RefSeq" id="WP_146440146.1">
    <property type="nucleotide sequence ID" value="NZ_SJPL01000001.1"/>
</dbReference>
<feature type="transmembrane region" description="Helical" evidence="2">
    <location>
        <begin position="178"/>
        <end position="204"/>
    </location>
</feature>
<keyword evidence="4" id="KW-1185">Reference proteome</keyword>
<name>A0A5C5Y8Q0_9PLAN</name>
<keyword evidence="2" id="KW-0812">Transmembrane</keyword>
<dbReference type="EMBL" id="SJPL01000001">
    <property type="protein sequence ID" value="TWT72056.1"/>
    <property type="molecule type" value="Genomic_DNA"/>
</dbReference>
<comment type="caution">
    <text evidence="3">The sequence shown here is derived from an EMBL/GenBank/DDBJ whole genome shotgun (WGS) entry which is preliminary data.</text>
</comment>
<dbReference type="AlphaFoldDB" id="A0A5C5Y8Q0"/>
<feature type="transmembrane region" description="Helical" evidence="2">
    <location>
        <begin position="344"/>
        <end position="365"/>
    </location>
</feature>
<feature type="compositionally biased region" description="Basic and acidic residues" evidence="1">
    <location>
        <begin position="1"/>
        <end position="15"/>
    </location>
</feature>
<feature type="region of interest" description="Disordered" evidence="1">
    <location>
        <begin position="1"/>
        <end position="23"/>
    </location>
</feature>
<feature type="transmembrane region" description="Helical" evidence="2">
    <location>
        <begin position="134"/>
        <end position="157"/>
    </location>
</feature>
<feature type="transmembrane region" description="Helical" evidence="2">
    <location>
        <begin position="216"/>
        <end position="238"/>
    </location>
</feature>
<keyword evidence="2" id="KW-1133">Transmembrane helix</keyword>
<feature type="transmembrane region" description="Helical" evidence="2">
    <location>
        <begin position="62"/>
        <end position="85"/>
    </location>
</feature>
<keyword evidence="2" id="KW-0472">Membrane</keyword>
<accession>A0A5C5Y8Q0</accession>
<evidence type="ECO:0000313" key="4">
    <source>
        <dbReference type="Proteomes" id="UP000317238"/>
    </source>
</evidence>
<evidence type="ECO:0000256" key="2">
    <source>
        <dbReference type="SAM" id="Phobius"/>
    </source>
</evidence>
<gene>
    <name evidence="3" type="ORF">Pan14r_43730</name>
</gene>
<evidence type="ECO:0000313" key="3">
    <source>
        <dbReference type="EMBL" id="TWT72056.1"/>
    </source>
</evidence>
<reference evidence="3 4" key="1">
    <citation type="submission" date="2019-02" db="EMBL/GenBank/DDBJ databases">
        <title>Deep-cultivation of Planctomycetes and their phenomic and genomic characterization uncovers novel biology.</title>
        <authorList>
            <person name="Wiegand S."/>
            <person name="Jogler M."/>
            <person name="Boedeker C."/>
            <person name="Pinto D."/>
            <person name="Vollmers J."/>
            <person name="Rivas-Marin E."/>
            <person name="Kohn T."/>
            <person name="Peeters S.H."/>
            <person name="Heuer A."/>
            <person name="Rast P."/>
            <person name="Oberbeckmann S."/>
            <person name="Bunk B."/>
            <person name="Jeske O."/>
            <person name="Meyerdierks A."/>
            <person name="Storesund J.E."/>
            <person name="Kallscheuer N."/>
            <person name="Luecker S."/>
            <person name="Lage O.M."/>
            <person name="Pohl T."/>
            <person name="Merkel B.J."/>
            <person name="Hornburger P."/>
            <person name="Mueller R.-W."/>
            <person name="Bruemmer F."/>
            <person name="Labrenz M."/>
            <person name="Spormann A.M."/>
            <person name="Op Den Camp H."/>
            <person name="Overmann J."/>
            <person name="Amann R."/>
            <person name="Jetten M.S.M."/>
            <person name="Mascher T."/>
            <person name="Medema M.H."/>
            <person name="Devos D.P."/>
            <person name="Kaster A.-K."/>
            <person name="Ovreas L."/>
            <person name="Rohde M."/>
            <person name="Galperin M.Y."/>
            <person name="Jogler C."/>
        </authorList>
    </citation>
    <scope>NUCLEOTIDE SEQUENCE [LARGE SCALE GENOMIC DNA]</scope>
    <source>
        <strain evidence="3 4">Pan14r</strain>
    </source>
</reference>
<feature type="transmembrane region" description="Helical" evidence="2">
    <location>
        <begin position="271"/>
        <end position="293"/>
    </location>
</feature>
<dbReference type="OrthoDB" id="253333at2"/>
<protein>
    <submittedName>
        <fullName evidence="3">Uncharacterized protein</fullName>
    </submittedName>
</protein>
<evidence type="ECO:0000256" key="1">
    <source>
        <dbReference type="SAM" id="MobiDB-lite"/>
    </source>
</evidence>